<dbReference type="Pfam" id="PF12679">
    <property type="entry name" value="ABC2_membrane_2"/>
    <property type="match status" value="1"/>
</dbReference>
<accession>A0ABR7TRK0</accession>
<dbReference type="EMBL" id="JACVFC010000003">
    <property type="protein sequence ID" value="MBC9933113.1"/>
    <property type="molecule type" value="Genomic_DNA"/>
</dbReference>
<dbReference type="Proteomes" id="UP000659124">
    <property type="component" value="Unassembled WGS sequence"/>
</dbReference>
<feature type="transmembrane region" description="Helical" evidence="1">
    <location>
        <begin position="77"/>
        <end position="95"/>
    </location>
</feature>
<feature type="transmembrane region" description="Helical" evidence="1">
    <location>
        <begin position="751"/>
        <end position="769"/>
    </location>
</feature>
<feature type="transmembrane region" description="Helical" evidence="1">
    <location>
        <begin position="183"/>
        <end position="203"/>
    </location>
</feature>
<gene>
    <name evidence="2" type="ORF">ICL07_22180</name>
</gene>
<comment type="caution">
    <text evidence="2">The sequence shown here is derived from an EMBL/GenBank/DDBJ whole genome shotgun (WGS) entry which is preliminary data.</text>
</comment>
<dbReference type="RefSeq" id="WP_188090236.1">
    <property type="nucleotide sequence ID" value="NZ_JACVFC010000003.1"/>
</dbReference>
<organism evidence="2 3">
    <name type="scientific">Chitinophaga qingshengii</name>
    <dbReference type="NCBI Taxonomy" id="1569794"/>
    <lineage>
        <taxon>Bacteria</taxon>
        <taxon>Pseudomonadati</taxon>
        <taxon>Bacteroidota</taxon>
        <taxon>Chitinophagia</taxon>
        <taxon>Chitinophagales</taxon>
        <taxon>Chitinophagaceae</taxon>
        <taxon>Chitinophaga</taxon>
    </lineage>
</organism>
<feature type="transmembrane region" description="Helical" evidence="1">
    <location>
        <begin position="12"/>
        <end position="37"/>
    </location>
</feature>
<dbReference type="PANTHER" id="PTHR43471">
    <property type="entry name" value="ABC TRANSPORTER PERMEASE"/>
    <property type="match status" value="1"/>
</dbReference>
<feature type="transmembrane region" description="Helical" evidence="1">
    <location>
        <begin position="154"/>
        <end position="176"/>
    </location>
</feature>
<proteinExistence type="predicted"/>
<keyword evidence="1" id="KW-0812">Transmembrane</keyword>
<keyword evidence="1" id="KW-1133">Transmembrane helix</keyword>
<reference evidence="2 3" key="1">
    <citation type="submission" date="2020-09" db="EMBL/GenBank/DDBJ databases">
        <title>Genome sequences of type strains of Chitinophaga qingshengii and Chitinophaga varians.</title>
        <authorList>
            <person name="Kittiwongwattana C."/>
        </authorList>
    </citation>
    <scope>NUCLEOTIDE SEQUENCE [LARGE SCALE GENOMIC DNA]</scope>
    <source>
        <strain evidence="2 3">JCM 30026</strain>
    </source>
</reference>
<sequence length="774" mass="87226">MRVVFNIARAELRYFFFSPIAWFVLILFLMSSAGLIMGNLADTALNQDAMLELQGSAFRGFINTPLTKSVIGRGLETILMIFFLFIPLLTMGVINREYAAGTIKLLHSSPVKTRQIILGKFLGVYSFVCLMILIFLVEVIILTFSVKHAEFPHIMSMVLAFFLLAAMYVAIGMYISSLTSYPIVAGIGTFVALTLLSTLRMMFQGTDYLRDVTYFLSSSGRAESLLGGLITTKDLIYFFSIISLFIVFTVIKTKSVTESKSWRVSAGRYLLAFLVTVVTLVGTSRHGWIGYWDVTRSKVNTLHENTREVLKQLDGSPLKVTLYANLLGNNLSSGVPTARNNYLWNFWAKYRRFYNNMEFEYVYYYDVIEGDSSIYRAYPGKSLEEIAEKYAEMYKTDLAIYKKPAEIRKLIDLSGEDKSLLMQVEYKGKKTFLRTYMDPIVFPDEIQVSGSLLRLMKDTTPTFKFLTGHYERSPLKFGEREYGNHTVSKTSRTALINMGLNFDTISTLSPANFSHDDVLVISDPKSMLDNALIDSVKKYIDNGGNAMFYSEPGKQSIMNPILNHVGVNAEQGTIVRVNPQDMPHKFAGLIAKKGTEMADEQPFFYLRNGVMDACFTYITGASVLSYSDTTGFKAEQITTLHNDANTWVERGVLVVDSAAPVFNIAEGDYRKEAPYVVGLQLTRKIGNKIQKVLVSSDADLMSAAKQNGKDYGNAFYSYTVDNKYPVYHNLKVPIDIWLTIKKAPAATLKMILQYVIPVFILLVGIVILIRRKRK</sequence>
<feature type="transmembrane region" description="Helical" evidence="1">
    <location>
        <begin position="271"/>
        <end position="292"/>
    </location>
</feature>
<keyword evidence="1" id="KW-0472">Membrane</keyword>
<feature type="transmembrane region" description="Helical" evidence="1">
    <location>
        <begin position="235"/>
        <end position="251"/>
    </location>
</feature>
<name>A0ABR7TRK0_9BACT</name>
<keyword evidence="3" id="KW-1185">Reference proteome</keyword>
<evidence type="ECO:0000313" key="3">
    <source>
        <dbReference type="Proteomes" id="UP000659124"/>
    </source>
</evidence>
<protein>
    <submittedName>
        <fullName evidence="2">Gldg family protein</fullName>
    </submittedName>
</protein>
<feature type="transmembrane region" description="Helical" evidence="1">
    <location>
        <begin position="116"/>
        <end position="142"/>
    </location>
</feature>
<evidence type="ECO:0000256" key="1">
    <source>
        <dbReference type="SAM" id="Phobius"/>
    </source>
</evidence>
<evidence type="ECO:0000313" key="2">
    <source>
        <dbReference type="EMBL" id="MBC9933113.1"/>
    </source>
</evidence>